<accession>A0A2W1N7X3</accession>
<name>A0A2W1N7X3_PAEXE</name>
<dbReference type="RefSeq" id="WP_089201256.1">
    <property type="nucleotide sequence ID" value="NZ_NHRJ02000014.1"/>
</dbReference>
<dbReference type="AlphaFoldDB" id="A0A2W1N7X3"/>
<comment type="caution">
    <text evidence="1">The sequence shown here is derived from an EMBL/GenBank/DDBJ whole genome shotgun (WGS) entry which is preliminary data.</text>
</comment>
<dbReference type="OrthoDB" id="2607309at2"/>
<dbReference type="Pfam" id="PF19903">
    <property type="entry name" value="DUF6376"/>
    <property type="match status" value="1"/>
</dbReference>
<evidence type="ECO:0000313" key="2">
    <source>
        <dbReference type="Proteomes" id="UP000214746"/>
    </source>
</evidence>
<dbReference type="EMBL" id="NHRJ02000014">
    <property type="protein sequence ID" value="PZE19710.1"/>
    <property type="molecule type" value="Genomic_DNA"/>
</dbReference>
<evidence type="ECO:0000313" key="1">
    <source>
        <dbReference type="EMBL" id="PZE19710.1"/>
    </source>
</evidence>
<dbReference type="Proteomes" id="UP000214746">
    <property type="component" value="Unassembled WGS sequence"/>
</dbReference>
<gene>
    <name evidence="1" type="ORF">CBW46_017430</name>
</gene>
<proteinExistence type="predicted"/>
<reference evidence="1" key="1">
    <citation type="submission" date="2018-06" db="EMBL/GenBank/DDBJ databases">
        <title>Paenibacillus xerothermodurans sp. nov. an extremely dry heat resistant spore forming bacterium isolated from the soil of Cape Canaveral, Florida.</title>
        <authorList>
            <person name="Seuylemezian A."/>
            <person name="Kaur N."/>
            <person name="Patil P."/>
            <person name="Patil P."/>
            <person name="Mayilraj S."/>
            <person name="Vaishampayan P."/>
        </authorList>
    </citation>
    <scope>NUCLEOTIDE SEQUENCE [LARGE SCALE GENOMIC DNA]</scope>
    <source>
        <strain evidence="1">ATCC 27380</strain>
    </source>
</reference>
<protein>
    <submittedName>
        <fullName evidence="1">Uncharacterized protein</fullName>
    </submittedName>
</protein>
<sequence length="146" mass="16307">MRVRVLLVVLAVFLLPGCSLLDSVSNSLNYVEEATTYINDASQFAEQLPGLAEQAVTDPQAREQLKTELENMRTQIANFNQLEAPAIAQDIHQKLVEYNEKLMTAIDGYMAKINNGVFDIQALKDSQILQTVEQITQILNQLQNLG</sequence>
<organism evidence="1 2">
    <name type="scientific">Paenibacillus xerothermodurans</name>
    <dbReference type="NCBI Taxonomy" id="1977292"/>
    <lineage>
        <taxon>Bacteria</taxon>
        <taxon>Bacillati</taxon>
        <taxon>Bacillota</taxon>
        <taxon>Bacilli</taxon>
        <taxon>Bacillales</taxon>
        <taxon>Paenibacillaceae</taxon>
        <taxon>Paenibacillus</taxon>
    </lineage>
</organism>
<dbReference type="InterPro" id="IPR045956">
    <property type="entry name" value="DUF6376"/>
</dbReference>
<keyword evidence="2" id="KW-1185">Reference proteome</keyword>